<evidence type="ECO:0000256" key="11">
    <source>
        <dbReference type="ARBA" id="ARBA00023002"/>
    </source>
</evidence>
<dbReference type="GO" id="GO:0005506">
    <property type="term" value="F:iron ion binding"/>
    <property type="evidence" value="ECO:0007669"/>
    <property type="project" value="InterPro"/>
</dbReference>
<evidence type="ECO:0000256" key="12">
    <source>
        <dbReference type="ARBA" id="ARBA00023004"/>
    </source>
</evidence>
<evidence type="ECO:0000256" key="13">
    <source>
        <dbReference type="ARBA" id="ARBA00023014"/>
    </source>
</evidence>
<evidence type="ECO:0000256" key="6">
    <source>
        <dbReference type="ARBA" id="ARBA00012763"/>
    </source>
</evidence>
<evidence type="ECO:0000256" key="4">
    <source>
        <dbReference type="ARBA" id="ARBA00004866"/>
    </source>
</evidence>
<proteinExistence type="inferred from homology"/>
<keyword evidence="18" id="KW-1185">Reference proteome</keyword>
<dbReference type="PANTHER" id="PTHR43756">
    <property type="entry name" value="CHOLINE MONOOXYGENASE, CHLOROPLASTIC"/>
    <property type="match status" value="1"/>
</dbReference>
<dbReference type="GO" id="GO:0019133">
    <property type="term" value="F:choline monooxygenase activity"/>
    <property type="evidence" value="ECO:0007669"/>
    <property type="project" value="UniProtKB-EC"/>
</dbReference>
<comment type="similarity">
    <text evidence="5">Belongs to the choline monooxygenase family.</text>
</comment>
<dbReference type="Gramene" id="Solyc07g008300.2.1">
    <property type="protein sequence ID" value="Solyc07g008300.2.1"/>
    <property type="gene ID" value="Solyc07g008300.2"/>
</dbReference>
<dbReference type="SUPFAM" id="SSF50022">
    <property type="entry name" value="ISP domain"/>
    <property type="match status" value="2"/>
</dbReference>
<evidence type="ECO:0000256" key="15">
    <source>
        <dbReference type="ARBA" id="ARBA00049097"/>
    </source>
</evidence>
<evidence type="ECO:0000256" key="5">
    <source>
        <dbReference type="ARBA" id="ARBA00010848"/>
    </source>
</evidence>
<comment type="catalytic activity">
    <reaction evidence="15">
        <text>choline + 2 reduced [2Fe-2S]-[ferredoxin] + O2 + 2 H(+) = betaine aldehyde hydrate + 2 oxidized [2Fe-2S]-[ferredoxin] + H2O</text>
        <dbReference type="Rhea" id="RHEA:17769"/>
        <dbReference type="Rhea" id="RHEA-COMP:10000"/>
        <dbReference type="Rhea" id="RHEA-COMP:10001"/>
        <dbReference type="ChEBI" id="CHEBI:15354"/>
        <dbReference type="ChEBI" id="CHEBI:15377"/>
        <dbReference type="ChEBI" id="CHEBI:15378"/>
        <dbReference type="ChEBI" id="CHEBI:15379"/>
        <dbReference type="ChEBI" id="CHEBI:15870"/>
        <dbReference type="ChEBI" id="CHEBI:33737"/>
        <dbReference type="ChEBI" id="CHEBI:33738"/>
        <dbReference type="EC" id="1.14.15.7"/>
    </reaction>
</comment>
<keyword evidence="8" id="KW-0001">2Fe-2S</keyword>
<dbReference type="InterPro" id="IPR036922">
    <property type="entry name" value="Rieske_2Fe-2S_sf"/>
</dbReference>
<comment type="function">
    <text evidence="2">Catalyzes the first step of the osmoprotectant glycine betaine synthesis.</text>
</comment>
<organism evidence="17">
    <name type="scientific">Solanum lycopersicum</name>
    <name type="common">Tomato</name>
    <name type="synonym">Lycopersicon esculentum</name>
    <dbReference type="NCBI Taxonomy" id="4081"/>
    <lineage>
        <taxon>Eukaryota</taxon>
        <taxon>Viridiplantae</taxon>
        <taxon>Streptophyta</taxon>
        <taxon>Embryophyta</taxon>
        <taxon>Tracheophyta</taxon>
        <taxon>Spermatophyta</taxon>
        <taxon>Magnoliopsida</taxon>
        <taxon>eudicotyledons</taxon>
        <taxon>Gunneridae</taxon>
        <taxon>Pentapetalae</taxon>
        <taxon>asterids</taxon>
        <taxon>lamiids</taxon>
        <taxon>Solanales</taxon>
        <taxon>Solanaceae</taxon>
        <taxon>Solanoideae</taxon>
        <taxon>Solaneae</taxon>
        <taxon>Solanum</taxon>
        <taxon>Solanum subgen. Lycopersicon</taxon>
    </lineage>
</organism>
<dbReference type="Proteomes" id="UP000004994">
    <property type="component" value="Chromosome 7"/>
</dbReference>
<evidence type="ECO:0000256" key="9">
    <source>
        <dbReference type="ARBA" id="ARBA00022723"/>
    </source>
</evidence>
<dbReference type="GO" id="GO:0051537">
    <property type="term" value="F:2 iron, 2 sulfur cluster binding"/>
    <property type="evidence" value="ECO:0007669"/>
    <property type="project" value="UniProtKB-KW"/>
</dbReference>
<reference evidence="17" key="2">
    <citation type="submission" date="2019-01" db="UniProtKB">
        <authorList>
            <consortium name="EnsemblPlants"/>
        </authorList>
    </citation>
    <scope>IDENTIFICATION</scope>
    <source>
        <strain evidence="17">cv. Heinz 1706</strain>
    </source>
</reference>
<dbReference type="PROSITE" id="PS51296">
    <property type="entry name" value="RIESKE"/>
    <property type="match status" value="2"/>
</dbReference>
<dbReference type="CDD" id="cd08883">
    <property type="entry name" value="RHO_alpha_C_CMO-like"/>
    <property type="match status" value="1"/>
</dbReference>
<reference evidence="17" key="1">
    <citation type="journal article" date="2012" name="Nature">
        <title>The tomato genome sequence provides insights into fleshy fruit evolution.</title>
        <authorList>
            <consortium name="Tomato Genome Consortium"/>
        </authorList>
    </citation>
    <scope>NUCLEOTIDE SEQUENCE [LARGE SCALE GENOMIC DNA]</scope>
    <source>
        <strain evidence="17">cv. Heinz 1706</strain>
    </source>
</reference>
<dbReference type="InParanoid" id="A0A3Q7I119"/>
<dbReference type="Gene3D" id="3.90.380.10">
    <property type="entry name" value="Naphthalene 1,2-dioxygenase Alpha Subunit, Chain A, domain 1"/>
    <property type="match status" value="4"/>
</dbReference>
<evidence type="ECO:0000256" key="14">
    <source>
        <dbReference type="ARBA" id="ARBA00034078"/>
    </source>
</evidence>
<dbReference type="SUPFAM" id="SSF55961">
    <property type="entry name" value="Bet v1-like"/>
    <property type="match status" value="2"/>
</dbReference>
<dbReference type="STRING" id="4081.A0A3Q7I119"/>
<dbReference type="InterPro" id="IPR001663">
    <property type="entry name" value="Rng_hydr_dOase-A"/>
</dbReference>
<dbReference type="InterPro" id="IPR015879">
    <property type="entry name" value="Ring_hydroxy_dOase_asu_C_dom"/>
</dbReference>
<evidence type="ECO:0000313" key="18">
    <source>
        <dbReference type="Proteomes" id="UP000004994"/>
    </source>
</evidence>
<dbReference type="Pfam" id="PF00355">
    <property type="entry name" value="Rieske"/>
    <property type="match status" value="1"/>
</dbReference>
<evidence type="ECO:0000256" key="2">
    <source>
        <dbReference type="ARBA" id="ARBA00002149"/>
    </source>
</evidence>
<accession>A0A3Q7I119</accession>
<evidence type="ECO:0000256" key="8">
    <source>
        <dbReference type="ARBA" id="ARBA00022714"/>
    </source>
</evidence>
<evidence type="ECO:0000259" key="16">
    <source>
        <dbReference type="PROSITE" id="PS51296"/>
    </source>
</evidence>
<dbReference type="EnsemblPlants" id="Solyc07g008300.2.1">
    <property type="protein sequence ID" value="Solyc07g008300.2.1"/>
    <property type="gene ID" value="Solyc07g008300.2"/>
</dbReference>
<dbReference type="AlphaFoldDB" id="A0A3Q7I119"/>
<dbReference type="Pfam" id="PF00848">
    <property type="entry name" value="Ring_hydroxyl_A"/>
    <property type="match status" value="3"/>
</dbReference>
<dbReference type="PANTHER" id="PTHR43756:SF5">
    <property type="entry name" value="CHOLINE MONOOXYGENASE, CHLOROPLASTIC"/>
    <property type="match status" value="1"/>
</dbReference>
<feature type="domain" description="Rieske" evidence="16">
    <location>
        <begin position="404"/>
        <end position="510"/>
    </location>
</feature>
<comment type="subcellular location">
    <subcellularLocation>
        <location evidence="3">Plastid</location>
        <location evidence="3">Chloroplast stroma</location>
    </subcellularLocation>
</comment>
<dbReference type="InterPro" id="IPR017941">
    <property type="entry name" value="Rieske_2Fe-2S"/>
</dbReference>
<dbReference type="EC" id="1.14.15.7" evidence="6"/>
<keyword evidence="11" id="KW-0560">Oxidoreductase</keyword>
<dbReference type="PaxDb" id="4081-Solyc07g008300.1.1"/>
<dbReference type="GO" id="GO:0009570">
    <property type="term" value="C:chloroplast stroma"/>
    <property type="evidence" value="ECO:0007669"/>
    <property type="project" value="UniProtKB-SubCell"/>
</dbReference>
<evidence type="ECO:0000256" key="7">
    <source>
        <dbReference type="ARBA" id="ARBA00014931"/>
    </source>
</evidence>
<protein>
    <recommendedName>
        <fullName evidence="7">Choline monooxygenase, chloroplastic</fullName>
        <ecNumber evidence="6">1.14.15.7</ecNumber>
    </recommendedName>
</protein>
<comment type="cofactor">
    <cofactor evidence="1">
        <name>Fe cation</name>
        <dbReference type="ChEBI" id="CHEBI:24875"/>
    </cofactor>
</comment>
<dbReference type="PRINTS" id="PR00090">
    <property type="entry name" value="RNGDIOXGNASE"/>
</dbReference>
<sequence length="791" mass="90115">MAMVQNLSSFNQSIKITPLKIHIFTCSVKPRRHYHSSQISCNYYRKLVLEFDPKIPIEEAITPPSSWYTDSCFHTHELNQVFFKGWQSVGYAGQIKDPGQYFTGRLGNVEYVVCRDDAGNIRAFHNVCRHRASPLASASGKKSCFVCPYHGWTYGLDGALQKATRITGIKNFRVNEMGLVPVRVAVWGPFILLNFENGVLPENEADFDLVGNEWLGNSSQILIDGGVDSSLSFLCRREYTVECNWKVYCDNYLDGGYHVPYVHKSYASVLKLDSYSTTILEKVSIQRCDAENDLDFDRIGSKPALYAFVYPNFIISRYGPWMDTNLVLPQGPRKCLVIFDYFLDSSHKSDESFIAQSLEDSETVQIEDMKLCEAVQRGLESPAYCSGRYVPQVEKAVHHFHSLLYERYTEQIKEPRQYFTGRLGNVEYVVCRDDGGKIHAFHNVCRHHASLLASGSGKSSCFVCPYHGWTYGLDGALLKATRITGIKNFKVNEMGLIPMRVAVWGPFILLNFENGVLPEQESDFDLVGNEWLGSSSQILADGGVDASLSFLCRREYAIDCNWKVFCDNYLDGGYHVPYAHKGLASGLTLESYSTTIFEKVSIQRCETGSAGKDQDFHRLGSKALYAFVYPNFMINRYGPWMDTNLVLPQGPRKCLVIFDYFLDSSVKVNVCFSYLNDKCISLSNFIFSVHRVMRVLLPRVSRIARQYRYSKNMHDLIVTSIAYIRYNFCMFSYALTHYNIADYNEQMEDIKLCEGVQRGLESPAYCSGRYAPQVEKAMHHFHSLLYENLSD</sequence>
<dbReference type="UniPathway" id="UPA00529">
    <property type="reaction ID" value="UER00430"/>
</dbReference>
<evidence type="ECO:0000256" key="3">
    <source>
        <dbReference type="ARBA" id="ARBA00004470"/>
    </source>
</evidence>
<keyword evidence="13" id="KW-0411">Iron-sulfur</keyword>
<comment type="cofactor">
    <cofactor evidence="14">
        <name>[2Fe-2S] cluster</name>
        <dbReference type="ChEBI" id="CHEBI:190135"/>
    </cofactor>
</comment>
<name>A0A3Q7I119_SOLLC</name>
<dbReference type="GO" id="GO:0019285">
    <property type="term" value="P:glycine betaine biosynthetic process from choline"/>
    <property type="evidence" value="ECO:0007669"/>
    <property type="project" value="UniProtKB-UniPathway"/>
</dbReference>
<comment type="pathway">
    <text evidence="4">Amine and polyamine biosynthesis; betaine biosynthesis via choline pathway; betaine aldehyde from choline (monooxygenase route): step 1/1.</text>
</comment>
<feature type="domain" description="Rieske" evidence="16">
    <location>
        <begin position="86"/>
        <end position="193"/>
    </location>
</feature>
<evidence type="ECO:0000256" key="1">
    <source>
        <dbReference type="ARBA" id="ARBA00001962"/>
    </source>
</evidence>
<keyword evidence="9" id="KW-0479">Metal-binding</keyword>
<evidence type="ECO:0000256" key="10">
    <source>
        <dbReference type="ARBA" id="ARBA00022946"/>
    </source>
</evidence>
<evidence type="ECO:0000313" key="17">
    <source>
        <dbReference type="EnsemblPlants" id="Solyc07g008300.2.1"/>
    </source>
</evidence>
<keyword evidence="10" id="KW-0809">Transit peptide</keyword>
<dbReference type="Gene3D" id="2.102.10.10">
    <property type="entry name" value="Rieske [2Fe-2S] iron-sulphur domain"/>
    <property type="match status" value="2"/>
</dbReference>
<keyword evidence="12" id="KW-0408">Iron</keyword>